<feature type="region of interest" description="Disordered" evidence="1">
    <location>
        <begin position="77"/>
        <end position="116"/>
    </location>
</feature>
<evidence type="ECO:0008006" key="4">
    <source>
        <dbReference type="Google" id="ProtNLM"/>
    </source>
</evidence>
<dbReference type="PANTHER" id="PTHR34153:SF2">
    <property type="entry name" value="SI:CH211-262H13.3-RELATED"/>
    <property type="match status" value="1"/>
</dbReference>
<evidence type="ECO:0000313" key="2">
    <source>
        <dbReference type="EMBL" id="GBM48445.1"/>
    </source>
</evidence>
<feature type="compositionally biased region" description="Polar residues" evidence="1">
    <location>
        <begin position="446"/>
        <end position="456"/>
    </location>
</feature>
<sequence length="456" mass="51898">MDFAIIRFTDEEDAPGIVSTKWIDTRNNTCWYPNVRTEEKKNKLLVSHASPKKEWLNCPMRILRTFSSYQSARRHLREAEDTSNLETDSECIRPRKRKKKSFHFPGSSSEDESPSLLASIQQNEAYPPPPLSSSLTFSPPPATSSLISTPAVASFPSSNNEVLNNKMEKILNNQQNLWQLMEELLESNRRLEHKVDTFITHQQVQPIAQEEDEEMSFISLLPLGFEDFVKFDKKIAENSGFKKRLLNLFMTIGARDAKILVCNIMRKLMMDVVGEKYSLTGKSTVLTKLPFEKTEAYKLILEICFRNFKEVKLNVVREAMSDWLMQSKFRKSKSLEDPTYNPAKNRSEGDISSSESDVDCTTNVTQGIDSTATGVKVYAFSDKMPKRSCKFTEDLQNDFPFLKKVCTGTGYQDEDDRVKCSHCNSEFSVAHGGRLQSNKRKKSLACSASSTNDKSD</sequence>
<evidence type="ECO:0000313" key="3">
    <source>
        <dbReference type="Proteomes" id="UP000499080"/>
    </source>
</evidence>
<dbReference type="PANTHER" id="PTHR34153">
    <property type="entry name" value="SI:CH211-262H13.3-RELATED-RELATED"/>
    <property type="match status" value="1"/>
</dbReference>
<accession>A0A4Y2G6W5</accession>
<dbReference type="EMBL" id="BGPR01001216">
    <property type="protein sequence ID" value="GBM48445.1"/>
    <property type="molecule type" value="Genomic_DNA"/>
</dbReference>
<protein>
    <recommendedName>
        <fullName evidence="4">DUF4806 domain-containing protein</fullName>
    </recommendedName>
</protein>
<keyword evidence="3" id="KW-1185">Reference proteome</keyword>
<evidence type="ECO:0000256" key="1">
    <source>
        <dbReference type="SAM" id="MobiDB-lite"/>
    </source>
</evidence>
<organism evidence="2 3">
    <name type="scientific">Araneus ventricosus</name>
    <name type="common">Orbweaver spider</name>
    <name type="synonym">Epeira ventricosa</name>
    <dbReference type="NCBI Taxonomy" id="182803"/>
    <lineage>
        <taxon>Eukaryota</taxon>
        <taxon>Metazoa</taxon>
        <taxon>Ecdysozoa</taxon>
        <taxon>Arthropoda</taxon>
        <taxon>Chelicerata</taxon>
        <taxon>Arachnida</taxon>
        <taxon>Araneae</taxon>
        <taxon>Araneomorphae</taxon>
        <taxon>Entelegynae</taxon>
        <taxon>Araneoidea</taxon>
        <taxon>Araneidae</taxon>
        <taxon>Araneus</taxon>
    </lineage>
</organism>
<dbReference type="AlphaFoldDB" id="A0A4Y2G6W5"/>
<name>A0A4Y2G6W5_ARAVE</name>
<dbReference type="Proteomes" id="UP000499080">
    <property type="component" value="Unassembled WGS sequence"/>
</dbReference>
<reference evidence="2 3" key="1">
    <citation type="journal article" date="2019" name="Sci. Rep.">
        <title>Orb-weaving spider Araneus ventricosus genome elucidates the spidroin gene catalogue.</title>
        <authorList>
            <person name="Kono N."/>
            <person name="Nakamura H."/>
            <person name="Ohtoshi R."/>
            <person name="Moran D.A.P."/>
            <person name="Shinohara A."/>
            <person name="Yoshida Y."/>
            <person name="Fujiwara M."/>
            <person name="Mori M."/>
            <person name="Tomita M."/>
            <person name="Arakawa K."/>
        </authorList>
    </citation>
    <scope>NUCLEOTIDE SEQUENCE [LARGE SCALE GENOMIC DNA]</scope>
</reference>
<feature type="region of interest" description="Disordered" evidence="1">
    <location>
        <begin position="123"/>
        <end position="142"/>
    </location>
</feature>
<feature type="region of interest" description="Disordered" evidence="1">
    <location>
        <begin position="433"/>
        <end position="456"/>
    </location>
</feature>
<proteinExistence type="predicted"/>
<comment type="caution">
    <text evidence="2">The sequence shown here is derived from an EMBL/GenBank/DDBJ whole genome shotgun (WGS) entry which is preliminary data.</text>
</comment>
<dbReference type="OrthoDB" id="6778652at2759"/>
<gene>
    <name evidence="2" type="ORF">AVEN_98984_1</name>
</gene>
<feature type="region of interest" description="Disordered" evidence="1">
    <location>
        <begin position="334"/>
        <end position="358"/>
    </location>
</feature>